<protein>
    <recommendedName>
        <fullName evidence="6">Tetratricopeptide repeat and J domain-containing co-chaperone DNJ1</fullName>
    </recommendedName>
</protein>
<evidence type="ECO:0000256" key="4">
    <source>
        <dbReference type="ARBA" id="ARBA00022803"/>
    </source>
</evidence>
<accession>A0AAN8EFJ9</accession>
<dbReference type="SMART" id="SM00028">
    <property type="entry name" value="TPR"/>
    <property type="match status" value="5"/>
</dbReference>
<comment type="caution">
    <text evidence="10">The sequence shown here is derived from an EMBL/GenBank/DDBJ whole genome shotgun (WGS) entry which is preliminary data.</text>
</comment>
<feature type="chain" id="PRO_5042904202" description="Tetratricopeptide repeat and J domain-containing co-chaperone DNJ1" evidence="8">
    <location>
        <begin position="24"/>
        <end position="524"/>
    </location>
</feature>
<feature type="signal peptide" evidence="8">
    <location>
        <begin position="1"/>
        <end position="23"/>
    </location>
</feature>
<dbReference type="Pfam" id="PF00226">
    <property type="entry name" value="DnaJ"/>
    <property type="match status" value="1"/>
</dbReference>
<evidence type="ECO:0000256" key="2">
    <source>
        <dbReference type="ARBA" id="ARBA00022729"/>
    </source>
</evidence>
<dbReference type="PROSITE" id="PS50076">
    <property type="entry name" value="DNAJ_2"/>
    <property type="match status" value="1"/>
</dbReference>
<dbReference type="InterPro" id="IPR036869">
    <property type="entry name" value="J_dom_sf"/>
</dbReference>
<keyword evidence="5" id="KW-0256">Endoplasmic reticulum</keyword>
<feature type="compositionally biased region" description="Polar residues" evidence="7">
    <location>
        <begin position="477"/>
        <end position="486"/>
    </location>
</feature>
<keyword evidence="11" id="KW-1185">Reference proteome</keyword>
<dbReference type="SMART" id="SM00271">
    <property type="entry name" value="DnaJ"/>
    <property type="match status" value="1"/>
</dbReference>
<evidence type="ECO:0000313" key="10">
    <source>
        <dbReference type="EMBL" id="KAK5952960.1"/>
    </source>
</evidence>
<dbReference type="CDD" id="cd06257">
    <property type="entry name" value="DnaJ"/>
    <property type="match status" value="1"/>
</dbReference>
<dbReference type="SUPFAM" id="SSF46565">
    <property type="entry name" value="Chaperone J-domain"/>
    <property type="match status" value="1"/>
</dbReference>
<dbReference type="InterPro" id="IPR001623">
    <property type="entry name" value="DnaJ_domain"/>
</dbReference>
<dbReference type="Pfam" id="PF13432">
    <property type="entry name" value="TPR_16"/>
    <property type="match status" value="1"/>
</dbReference>
<keyword evidence="2 8" id="KW-0732">Signal</keyword>
<dbReference type="InterPro" id="IPR019734">
    <property type="entry name" value="TPR_rpt"/>
</dbReference>
<dbReference type="PANTHER" id="PTHR44140">
    <property type="entry name" value="LD25575P"/>
    <property type="match status" value="1"/>
</dbReference>
<sequence length="524" mass="57216">MKVDLQNLAFLAAILIAPAAVRADPNASDASISSLIAQAKAARLQGNNAEALTHFDAAVKRDPSDYMNVFQRGATYLSLGRNSQAKADFDSVLKIRPGFEGALRQRAKIHARHAEWVPAKEDYMQLGKKGEEDLASLEEAEGAMRLADEAEKRGDYEACVSQAGVAIVTAGSALSLRQLRARCRFARGEVQEGVSDLQHVLQIHPGDLEPHLHISSMLFYSLGDTERGLSQIKKCLQSDPDHKACKALHREEKSLTKTMDKVTNLLEKKQYVSASKVLVGNAAEGDPGLLADVKANIASAREAGYIHEKAGSELYSHLLDKTCECYVGMNNHKKAAPYCKQALELNPTSLYGLLHQAHLHMEAENYDAAIGTLNTAKENHQGEKKVQEKLQEAQIALKRSKTKDYYKVLGVSRDADDATIKKAYRKATKEYHPDKAKSRGVTKEDAEKKMASINEAYEVLSDPELKARHDRGDDPNDPSSQQPGSNPFQGGHGGHQFVFRQGGGQQFHFSGGGGGNPFGGFPFG</sequence>
<feature type="compositionally biased region" description="Basic and acidic residues" evidence="7">
    <location>
        <begin position="427"/>
        <end position="450"/>
    </location>
</feature>
<feature type="compositionally biased region" description="Gly residues" evidence="7">
    <location>
        <begin position="501"/>
        <end position="524"/>
    </location>
</feature>
<dbReference type="GO" id="GO:0005788">
    <property type="term" value="C:endoplasmic reticulum lumen"/>
    <property type="evidence" value="ECO:0007669"/>
    <property type="project" value="UniProtKB-SubCell"/>
</dbReference>
<feature type="region of interest" description="Disordered" evidence="7">
    <location>
        <begin position="427"/>
        <end position="524"/>
    </location>
</feature>
<keyword evidence="3" id="KW-0677">Repeat</keyword>
<evidence type="ECO:0000256" key="7">
    <source>
        <dbReference type="SAM" id="MobiDB-lite"/>
    </source>
</evidence>
<evidence type="ECO:0000256" key="5">
    <source>
        <dbReference type="ARBA" id="ARBA00022824"/>
    </source>
</evidence>
<keyword evidence="4" id="KW-0802">TPR repeat</keyword>
<dbReference type="InterPro" id="IPR051727">
    <property type="entry name" value="DnaJ_C3_Co-chaperones"/>
</dbReference>
<dbReference type="AlphaFoldDB" id="A0AAN8EFJ9"/>
<gene>
    <name evidence="10" type="ORF">OHC33_006081</name>
</gene>
<dbReference type="InterPro" id="IPR011990">
    <property type="entry name" value="TPR-like_helical_dom_sf"/>
</dbReference>
<dbReference type="GO" id="GO:0051087">
    <property type="term" value="F:protein-folding chaperone binding"/>
    <property type="evidence" value="ECO:0007669"/>
    <property type="project" value="TreeGrafter"/>
</dbReference>
<name>A0AAN8EFJ9_9EURO</name>
<evidence type="ECO:0000256" key="8">
    <source>
        <dbReference type="SAM" id="SignalP"/>
    </source>
</evidence>
<evidence type="ECO:0000256" key="6">
    <source>
        <dbReference type="ARBA" id="ARBA00073740"/>
    </source>
</evidence>
<dbReference type="Proteomes" id="UP001316803">
    <property type="component" value="Unassembled WGS sequence"/>
</dbReference>
<dbReference type="EMBL" id="JAKLMC020000013">
    <property type="protein sequence ID" value="KAK5952960.1"/>
    <property type="molecule type" value="Genomic_DNA"/>
</dbReference>
<evidence type="ECO:0000256" key="3">
    <source>
        <dbReference type="ARBA" id="ARBA00022737"/>
    </source>
</evidence>
<organism evidence="10 11">
    <name type="scientific">Knufia fluminis</name>
    <dbReference type="NCBI Taxonomy" id="191047"/>
    <lineage>
        <taxon>Eukaryota</taxon>
        <taxon>Fungi</taxon>
        <taxon>Dikarya</taxon>
        <taxon>Ascomycota</taxon>
        <taxon>Pezizomycotina</taxon>
        <taxon>Eurotiomycetes</taxon>
        <taxon>Chaetothyriomycetidae</taxon>
        <taxon>Chaetothyriales</taxon>
        <taxon>Trichomeriaceae</taxon>
        <taxon>Knufia</taxon>
    </lineage>
</organism>
<dbReference type="SUPFAM" id="SSF48452">
    <property type="entry name" value="TPR-like"/>
    <property type="match status" value="1"/>
</dbReference>
<dbReference type="Gene3D" id="1.25.40.10">
    <property type="entry name" value="Tetratricopeptide repeat domain"/>
    <property type="match status" value="1"/>
</dbReference>
<dbReference type="Pfam" id="PF14559">
    <property type="entry name" value="TPR_19"/>
    <property type="match status" value="1"/>
</dbReference>
<comment type="subcellular location">
    <subcellularLocation>
        <location evidence="1">Endoplasmic reticulum lumen</location>
    </subcellularLocation>
</comment>
<dbReference type="PANTHER" id="PTHR44140:SF2">
    <property type="entry name" value="LD25575P"/>
    <property type="match status" value="1"/>
</dbReference>
<dbReference type="GO" id="GO:0034975">
    <property type="term" value="P:protein folding in endoplasmic reticulum"/>
    <property type="evidence" value="ECO:0007669"/>
    <property type="project" value="TreeGrafter"/>
</dbReference>
<dbReference type="FunFam" id="1.25.40.10:FF:000224">
    <property type="entry name" value="DnaJ and TPR domain protein"/>
    <property type="match status" value="1"/>
</dbReference>
<reference evidence="10 11" key="1">
    <citation type="submission" date="2022-12" db="EMBL/GenBank/DDBJ databases">
        <title>Genomic features and morphological characterization of a novel Knufia sp. strain isolated from spacecraft assembly facility.</title>
        <authorList>
            <person name="Teixeira M."/>
            <person name="Chander A.M."/>
            <person name="Stajich J.E."/>
            <person name="Venkateswaran K."/>
        </authorList>
    </citation>
    <scope>NUCLEOTIDE SEQUENCE [LARGE SCALE GENOMIC DNA]</scope>
    <source>
        <strain evidence="10 11">FJI-L2-BK-P2</strain>
    </source>
</reference>
<evidence type="ECO:0000259" key="9">
    <source>
        <dbReference type="PROSITE" id="PS50076"/>
    </source>
</evidence>
<dbReference type="GO" id="GO:0051787">
    <property type="term" value="F:misfolded protein binding"/>
    <property type="evidence" value="ECO:0007669"/>
    <property type="project" value="TreeGrafter"/>
</dbReference>
<feature type="compositionally biased region" description="Basic and acidic residues" evidence="7">
    <location>
        <begin position="463"/>
        <end position="474"/>
    </location>
</feature>
<dbReference type="Gene3D" id="1.10.287.110">
    <property type="entry name" value="DnaJ domain"/>
    <property type="match status" value="1"/>
</dbReference>
<evidence type="ECO:0000256" key="1">
    <source>
        <dbReference type="ARBA" id="ARBA00004319"/>
    </source>
</evidence>
<feature type="domain" description="J" evidence="9">
    <location>
        <begin position="404"/>
        <end position="473"/>
    </location>
</feature>
<proteinExistence type="predicted"/>
<evidence type="ECO:0000313" key="11">
    <source>
        <dbReference type="Proteomes" id="UP001316803"/>
    </source>
</evidence>
<dbReference type="PRINTS" id="PR00625">
    <property type="entry name" value="JDOMAIN"/>
</dbReference>